<evidence type="ECO:0000313" key="2">
    <source>
        <dbReference type="Proteomes" id="UP000037210"/>
    </source>
</evidence>
<dbReference type="Proteomes" id="UP000037210">
    <property type="component" value="Unassembled WGS sequence"/>
</dbReference>
<gene>
    <name evidence="1" type="ORF">AC482_06650</name>
</gene>
<comment type="caution">
    <text evidence="1">The sequence shown here is derived from an EMBL/GenBank/DDBJ whole genome shotgun (WGS) entry which is preliminary data.</text>
</comment>
<organism evidence="1 2">
    <name type="scientific">miscellaneous Crenarchaeota group-15 archaeon DG-45</name>
    <dbReference type="NCBI Taxonomy" id="1685127"/>
    <lineage>
        <taxon>Archaea</taxon>
        <taxon>Candidatus Bathyarchaeota</taxon>
        <taxon>MCG-15</taxon>
    </lineage>
</organism>
<accession>A0A0M0BM18</accession>
<proteinExistence type="predicted"/>
<dbReference type="EMBL" id="LFWZ01000066">
    <property type="protein sequence ID" value="KON29381.1"/>
    <property type="molecule type" value="Genomic_DNA"/>
</dbReference>
<evidence type="ECO:0008006" key="3">
    <source>
        <dbReference type="Google" id="ProtNLM"/>
    </source>
</evidence>
<evidence type="ECO:0000313" key="1">
    <source>
        <dbReference type="EMBL" id="KON29381.1"/>
    </source>
</evidence>
<dbReference type="AlphaFoldDB" id="A0A0M0BM18"/>
<sequence>MRFIACYDIDPEDFGKVIETDRERESSGRRVKTLLPPHFIADASKGFTGFVIFESEDDSDIAQYVMEYSISGKKNVRIYPIWESDKAFEIWEKLKK</sequence>
<reference evidence="1 2" key="1">
    <citation type="submission" date="2015-06" db="EMBL/GenBank/DDBJ databases">
        <title>New insights into the roles of widespread benthic archaea in carbon and nitrogen cycling.</title>
        <authorList>
            <person name="Lazar C.S."/>
            <person name="Baker B.J."/>
            <person name="Seitz K.W."/>
            <person name="Hyde A.S."/>
            <person name="Dick G.J."/>
            <person name="Hinrichs K.-U."/>
            <person name="Teske A.P."/>
        </authorList>
    </citation>
    <scope>NUCLEOTIDE SEQUENCE [LARGE SCALE GENOMIC DNA]</scope>
    <source>
        <strain evidence="1">DG-45</strain>
    </source>
</reference>
<protein>
    <recommendedName>
        <fullName evidence="3">DUF3303 domain-containing protein</fullName>
    </recommendedName>
</protein>
<name>A0A0M0BM18_9ARCH</name>